<dbReference type="AlphaFoldDB" id="A0A160V9G5"/>
<gene>
    <name evidence="1" type="ORF">MGWOODY_Clf1881</name>
</gene>
<reference evidence="1" key="1">
    <citation type="submission" date="2015-10" db="EMBL/GenBank/DDBJ databases">
        <authorList>
            <person name="Gilbert D.G."/>
        </authorList>
    </citation>
    <scope>NUCLEOTIDE SEQUENCE</scope>
</reference>
<accession>A0A160V9G5</accession>
<sequence length="243" mass="26813">MVAIDKTLFLETESETGEIVRYGVPIAAYPSEAGKVIVNSPGSGELKDGREDRWRNLGLYLQERGLASLVTFNAPRPDFQVQLEWEPYSYQGASWNKILIESLSHTIDWSLENAKELCGNASPDIYLTGFSSGGSSVGAVAYRYPSVKRILLLSTYDSVGDPFYEGVTAFTGDIYLVYGDQDPMAGYLARILRTGKFAAKSFLVREAPECGHRFDGEANTKLLTQAFHWAFEGDNSQPLDPGN</sequence>
<dbReference type="SUPFAM" id="SSF53474">
    <property type="entry name" value="alpha/beta-Hydrolases"/>
    <property type="match status" value="1"/>
</dbReference>
<evidence type="ECO:0000313" key="1">
    <source>
        <dbReference type="EMBL" id="CUV02706.1"/>
    </source>
</evidence>
<dbReference type="InterPro" id="IPR029058">
    <property type="entry name" value="AB_hydrolase_fold"/>
</dbReference>
<name>A0A160V9G5_9ZZZZ</name>
<dbReference type="Gene3D" id="3.40.50.1820">
    <property type="entry name" value="alpha/beta hydrolase"/>
    <property type="match status" value="1"/>
</dbReference>
<proteinExistence type="predicted"/>
<organism evidence="1">
    <name type="scientific">hydrothermal vent metagenome</name>
    <dbReference type="NCBI Taxonomy" id="652676"/>
    <lineage>
        <taxon>unclassified sequences</taxon>
        <taxon>metagenomes</taxon>
        <taxon>ecological metagenomes</taxon>
    </lineage>
</organism>
<dbReference type="EMBL" id="FAXA01000293">
    <property type="protein sequence ID" value="CUV02706.1"/>
    <property type="molecule type" value="Genomic_DNA"/>
</dbReference>
<protein>
    <submittedName>
        <fullName evidence="1">Uncharacterized protein</fullName>
    </submittedName>
</protein>